<evidence type="ECO:0000256" key="1">
    <source>
        <dbReference type="SAM" id="Phobius"/>
    </source>
</evidence>
<protein>
    <submittedName>
        <fullName evidence="3">Hydrogenase/urease accessory protein HupE</fullName>
    </submittedName>
</protein>
<dbReference type="InterPro" id="IPR032809">
    <property type="entry name" value="Put_HupE_UreJ"/>
</dbReference>
<feature type="transmembrane region" description="Helical" evidence="1">
    <location>
        <begin position="322"/>
        <end position="345"/>
    </location>
</feature>
<dbReference type="RefSeq" id="WP_092541908.1">
    <property type="nucleotide sequence ID" value="NZ_BOMJ01000009.1"/>
</dbReference>
<evidence type="ECO:0000313" key="4">
    <source>
        <dbReference type="Proteomes" id="UP000198688"/>
    </source>
</evidence>
<accession>A0A1H1SRV5</accession>
<reference evidence="3 4" key="1">
    <citation type="submission" date="2016-10" db="EMBL/GenBank/DDBJ databases">
        <authorList>
            <person name="de Groot N.N."/>
        </authorList>
    </citation>
    <scope>NUCLEOTIDE SEQUENCE [LARGE SCALE GENOMIC DNA]</scope>
    <source>
        <strain evidence="3 4">DSM 43941</strain>
    </source>
</reference>
<dbReference type="OrthoDB" id="9808870at2"/>
<gene>
    <name evidence="3" type="ORF">SAMN04489716_0936</name>
</gene>
<organism evidence="3 4">
    <name type="scientific">Actinoplanes derwentensis</name>
    <dbReference type="NCBI Taxonomy" id="113562"/>
    <lineage>
        <taxon>Bacteria</taxon>
        <taxon>Bacillati</taxon>
        <taxon>Actinomycetota</taxon>
        <taxon>Actinomycetes</taxon>
        <taxon>Micromonosporales</taxon>
        <taxon>Micromonosporaceae</taxon>
        <taxon>Actinoplanes</taxon>
    </lineage>
</organism>
<feature type="transmembrane region" description="Helical" evidence="1">
    <location>
        <begin position="260"/>
        <end position="278"/>
    </location>
</feature>
<keyword evidence="1" id="KW-0812">Transmembrane</keyword>
<feature type="signal peptide" evidence="2">
    <location>
        <begin position="1"/>
        <end position="26"/>
    </location>
</feature>
<sequence length="381" mass="40273">MSSLHRLLVPLAAAVLIGIGAGPAAAHGFISTVYADVTAAGQGHVRTVLELEYDLFVVSAADSGGNDGLFQDGTAAFEAGDPQAQAAALDTHATTAVGYVTSRFTVAAGGRACVPVPVEGFRMGTRENVPYTTLVLDWTCQAASDYELRSVLFPASEEFVRDTKTIVTYAIGGRTGSAALDAGTPGFSTAQPWYQRFAEFFVLGAEHLLFGLDHVLFLLALIAGSRRLREIVLAASAFTAAHSVTFILAALGLVTVPASIVEPIIALSIAVVAGWDLWQLRRETPATGRLAVVFLFGLVHGVGFAGALGIDEPFSWTLLWSLLVFNVGIETVQLALIAVTFPLLTLLRRRSPRTARWVSGVIAAGVSTMGLIWFVQRLTGS</sequence>
<evidence type="ECO:0000313" key="3">
    <source>
        <dbReference type="EMBL" id="SDS50740.1"/>
    </source>
</evidence>
<dbReference type="Proteomes" id="UP000198688">
    <property type="component" value="Chromosome I"/>
</dbReference>
<dbReference type="EMBL" id="LT629758">
    <property type="protein sequence ID" value="SDS50740.1"/>
    <property type="molecule type" value="Genomic_DNA"/>
</dbReference>
<dbReference type="Pfam" id="PF13795">
    <property type="entry name" value="HupE_UreJ_2"/>
    <property type="match status" value="1"/>
</dbReference>
<evidence type="ECO:0000256" key="2">
    <source>
        <dbReference type="SAM" id="SignalP"/>
    </source>
</evidence>
<proteinExistence type="predicted"/>
<feature type="transmembrane region" description="Helical" evidence="1">
    <location>
        <begin position="357"/>
        <end position="375"/>
    </location>
</feature>
<feature type="chain" id="PRO_5009260360" evidence="2">
    <location>
        <begin position="27"/>
        <end position="381"/>
    </location>
</feature>
<keyword evidence="4" id="KW-1185">Reference proteome</keyword>
<dbReference type="AlphaFoldDB" id="A0A1H1SRV5"/>
<feature type="transmembrane region" description="Helical" evidence="1">
    <location>
        <begin position="231"/>
        <end position="254"/>
    </location>
</feature>
<keyword evidence="1" id="KW-1133">Transmembrane helix</keyword>
<dbReference type="STRING" id="113562.SAMN04489716_0936"/>
<feature type="transmembrane region" description="Helical" evidence="1">
    <location>
        <begin position="290"/>
        <end position="310"/>
    </location>
</feature>
<keyword evidence="1" id="KW-0472">Membrane</keyword>
<feature type="transmembrane region" description="Helical" evidence="1">
    <location>
        <begin position="200"/>
        <end position="224"/>
    </location>
</feature>
<keyword evidence="2" id="KW-0732">Signal</keyword>
<name>A0A1H1SRV5_9ACTN</name>